<dbReference type="RefSeq" id="WP_152580251.1">
    <property type="nucleotide sequence ID" value="NZ_JALCCS010000016.1"/>
</dbReference>
<feature type="region of interest" description="Disordered" evidence="1">
    <location>
        <begin position="1"/>
        <end position="26"/>
    </location>
</feature>
<dbReference type="EMBL" id="QDAG01000002">
    <property type="protein sequence ID" value="KAE8129766.1"/>
    <property type="molecule type" value="Genomic_DNA"/>
</dbReference>
<reference evidence="2 3" key="1">
    <citation type="submission" date="2018-04" db="EMBL/GenBank/DDBJ databases">
        <authorList>
            <person name="Eckel V.P."/>
            <person name="Vogel R.F."/>
        </authorList>
    </citation>
    <scope>NUCLEOTIDE SEQUENCE [LARGE SCALE GENOMIC DNA]</scope>
    <source>
        <strain evidence="3">TMW 2.1764</strain>
    </source>
</reference>
<comment type="caution">
    <text evidence="2">The sequence shown here is derived from an EMBL/GenBank/DDBJ whole genome shotgun (WGS) entry which is preliminary data.</text>
</comment>
<gene>
    <name evidence="2" type="ORF">DDE84_02955</name>
</gene>
<proteinExistence type="predicted"/>
<keyword evidence="3" id="KW-1185">Reference proteome</keyword>
<evidence type="ECO:0000256" key="1">
    <source>
        <dbReference type="SAM" id="MobiDB-lite"/>
    </source>
</evidence>
<dbReference type="GeneID" id="78126651"/>
<accession>A0A5N6RYH7</accession>
<feature type="compositionally biased region" description="Polar residues" evidence="1">
    <location>
        <begin position="1"/>
        <end position="14"/>
    </location>
</feature>
<protein>
    <submittedName>
        <fullName evidence="2">Uncharacterized protein</fullName>
    </submittedName>
</protein>
<name>A0A5N6RYH7_9BIFI</name>
<dbReference type="AlphaFoldDB" id="A0A5N6RYH7"/>
<dbReference type="Proteomes" id="UP000325415">
    <property type="component" value="Unassembled WGS sequence"/>
</dbReference>
<evidence type="ECO:0000313" key="3">
    <source>
        <dbReference type="Proteomes" id="UP000325415"/>
    </source>
</evidence>
<evidence type="ECO:0000313" key="2">
    <source>
        <dbReference type="EMBL" id="KAE8129766.1"/>
    </source>
</evidence>
<organism evidence="2 3">
    <name type="scientific">Bifidobacterium tibiigranuli</name>
    <dbReference type="NCBI Taxonomy" id="2172043"/>
    <lineage>
        <taxon>Bacteria</taxon>
        <taxon>Bacillati</taxon>
        <taxon>Actinomycetota</taxon>
        <taxon>Actinomycetes</taxon>
        <taxon>Bifidobacteriales</taxon>
        <taxon>Bifidobacteriaceae</taxon>
        <taxon>Bifidobacterium</taxon>
    </lineage>
</organism>
<sequence length="74" mass="8168">MGTGTINDVRSTSGEPDHFKTPLNEDSAGVSKIWKDKAEELSDYVSHWVSYQDGMIISVQDGFNETDASSNQRS</sequence>